<dbReference type="EMBL" id="JAGEPA010000001">
    <property type="protein sequence ID" value="MBO1434437.1"/>
    <property type="molecule type" value="Genomic_DNA"/>
</dbReference>
<feature type="chain" id="PRO_5047329587" evidence="1">
    <location>
        <begin position="25"/>
        <end position="185"/>
    </location>
</feature>
<dbReference type="Proteomes" id="UP000692816">
    <property type="component" value="Unassembled WGS sequence"/>
</dbReference>
<evidence type="ECO:0000313" key="2">
    <source>
        <dbReference type="EMBL" id="MBO1434437.1"/>
    </source>
</evidence>
<organism evidence="2 3">
    <name type="scientific">Bradyrhizobium quebecense</name>
    <dbReference type="NCBI Taxonomy" id="2748629"/>
    <lineage>
        <taxon>Bacteria</taxon>
        <taxon>Pseudomonadati</taxon>
        <taxon>Pseudomonadota</taxon>
        <taxon>Alphaproteobacteria</taxon>
        <taxon>Hyphomicrobiales</taxon>
        <taxon>Nitrobacteraceae</taxon>
        <taxon>Bradyrhizobium</taxon>
    </lineage>
</organism>
<comment type="caution">
    <text evidence="2">The sequence shown here is derived from an EMBL/GenBank/DDBJ whole genome shotgun (WGS) entry which is preliminary data.</text>
</comment>
<dbReference type="InterPro" id="IPR012899">
    <property type="entry name" value="LTXXQ"/>
</dbReference>
<gene>
    <name evidence="2" type="ORF">J4P68_34790</name>
</gene>
<accession>A0ABS3MSR2</accession>
<feature type="signal peptide" evidence="1">
    <location>
        <begin position="1"/>
        <end position="24"/>
    </location>
</feature>
<dbReference type="Pfam" id="PF07813">
    <property type="entry name" value="LTXXQ"/>
    <property type="match status" value="1"/>
</dbReference>
<protein>
    <submittedName>
        <fullName evidence="2">Spy/CpxP family protein refolding chaperone</fullName>
    </submittedName>
</protein>
<keyword evidence="1" id="KW-0732">Signal</keyword>
<proteinExistence type="predicted"/>
<reference evidence="2" key="1">
    <citation type="journal article" date="2021" name="Int. J. Syst. Evol. Microbiol.">
        <title>Bradyrhizobium septentrionale sp. nov. (sv. septentrionale) and Bradyrhizobium quebecense sp. nov. (sv. septentrionale) associated with legumes native to Canada possess rearranged symbiosis genes and numerous insertion sequences.</title>
        <authorList>
            <person name="Bromfield E.S.P."/>
            <person name="Cloutier S."/>
        </authorList>
    </citation>
    <scope>NUCLEOTIDE SEQUENCE</scope>
    <source>
        <strain evidence="2">12S5</strain>
    </source>
</reference>
<keyword evidence="3" id="KW-1185">Reference proteome</keyword>
<evidence type="ECO:0000256" key="1">
    <source>
        <dbReference type="SAM" id="SignalP"/>
    </source>
</evidence>
<evidence type="ECO:0000313" key="3">
    <source>
        <dbReference type="Proteomes" id="UP000692816"/>
    </source>
</evidence>
<sequence>MRVLSKSAMVVLAIAVAIFGTAVAQDQPAQQGASPGWSWGPRGMMGYGFMGLGMMGDGAMGPWMMGRSRSAEAICNAMGSHIEGRLAYLKAELKVTDAQEPLWNAFAAAARDNARTMIARCTTMMGKRDSQVSLPDRLDQNEQLMGAQLDAMRAMDKALKPLYAALTDGQKKSADQLFWSPMGMM</sequence>
<name>A0ABS3MSR2_9BRAD</name>